<dbReference type="Proteomes" id="UP000003973">
    <property type="component" value="Unassembled WGS sequence"/>
</dbReference>
<dbReference type="AlphaFoldDB" id="C3X589"/>
<keyword evidence="3" id="KW-1185">Reference proteome</keyword>
<dbReference type="SUPFAM" id="SSF74653">
    <property type="entry name" value="TolA/TonB C-terminal domain"/>
    <property type="match status" value="1"/>
</dbReference>
<reference evidence="2" key="1">
    <citation type="submission" date="2011-10" db="EMBL/GenBank/DDBJ databases">
        <title>The Genome Sequence of Oxalobacter formigenes HOxBLS.</title>
        <authorList>
            <consortium name="The Broad Institute Genome Sequencing Platform"/>
            <person name="Earl A."/>
            <person name="Ward D."/>
            <person name="Feldgarden M."/>
            <person name="Gevers D."/>
            <person name="Allison M.J."/>
            <person name="Humphrey S."/>
            <person name="Young S.K."/>
            <person name="Zeng Q."/>
            <person name="Gargeya S."/>
            <person name="Fitzgerald M."/>
            <person name="Haas B."/>
            <person name="Abouelleil A."/>
            <person name="Alvarado L."/>
            <person name="Arachchi H.M."/>
            <person name="Berlin A."/>
            <person name="Brown A."/>
            <person name="Chapman S.B."/>
            <person name="Chen Z."/>
            <person name="Dunbar C."/>
            <person name="Freedman E."/>
            <person name="Gearin G."/>
            <person name="Goldberg J."/>
            <person name="Griggs A."/>
            <person name="Gujja S."/>
            <person name="Heiman D."/>
            <person name="Howarth C."/>
            <person name="Larson L."/>
            <person name="Lui A."/>
            <person name="MacDonald P.J.P."/>
            <person name="Montmayeur A."/>
            <person name="Murphy C."/>
            <person name="Neiman D."/>
            <person name="Pearson M."/>
            <person name="Priest M."/>
            <person name="Roberts A."/>
            <person name="Saif S."/>
            <person name="Shea T."/>
            <person name="Shenoy N."/>
            <person name="Sisk P."/>
            <person name="Stolte C."/>
            <person name="Sykes S."/>
            <person name="Wortman J."/>
            <person name="Nusbaum C."/>
            <person name="Birren B."/>
        </authorList>
    </citation>
    <scope>NUCLEOTIDE SEQUENCE [LARGE SCALE GENOMIC DNA]</scope>
    <source>
        <strain evidence="2">HOxBLS</strain>
    </source>
</reference>
<protein>
    <submittedName>
        <fullName evidence="2">TonB family domain-containing protein</fullName>
    </submittedName>
</protein>
<accession>C3X589</accession>
<dbReference type="eggNOG" id="COG0810">
    <property type="taxonomic scope" value="Bacteria"/>
</dbReference>
<feature type="region of interest" description="Disordered" evidence="1">
    <location>
        <begin position="70"/>
        <end position="118"/>
    </location>
</feature>
<dbReference type="Gene3D" id="3.30.1150.10">
    <property type="match status" value="1"/>
</dbReference>
<sequence length="287" mass="30727">MKSLFQNRGLCIAVAVSVLIHAVVLSARFAVPTSFDLKKGASAIEVVLVSPPSRKTIHAGLLKGTDSIKAVSSGGNAAGTPGSGKEKGEAPNQKKTVAGSEKFTKRAQASGTAEKKIMSKRQMPGAFQLPDDPDSRSVVFRRNGNRNGGDTANGYGAANRPVITASTRDVGYAMYYKALRKRVENLGLINFPQKNGSRLYGELMVRIPVFQDGTLFEKEGGPSIERSSGNPALDKAALGIIRRAAPFGPFPKSMRSKNGGADVWIIITRLKFTREQGIQSQIRSTVH</sequence>
<gene>
    <name evidence="2" type="ORF">OFAG_01528</name>
</gene>
<evidence type="ECO:0000313" key="3">
    <source>
        <dbReference type="Proteomes" id="UP000003973"/>
    </source>
</evidence>
<evidence type="ECO:0000256" key="1">
    <source>
        <dbReference type="SAM" id="MobiDB-lite"/>
    </source>
</evidence>
<evidence type="ECO:0000313" key="2">
    <source>
        <dbReference type="EMBL" id="EEO28375.1"/>
    </source>
</evidence>
<dbReference type="HOGENOM" id="CLU_959230_0_0_4"/>
<comment type="caution">
    <text evidence="2">The sequence shown here is derived from an EMBL/GenBank/DDBJ whole genome shotgun (WGS) entry which is preliminary data.</text>
</comment>
<dbReference type="Pfam" id="PF13103">
    <property type="entry name" value="TonB_2"/>
    <property type="match status" value="1"/>
</dbReference>
<organism evidence="2 3">
    <name type="scientific">Oxalobacter paraformigenes</name>
    <dbReference type="NCBI Taxonomy" id="556268"/>
    <lineage>
        <taxon>Bacteria</taxon>
        <taxon>Pseudomonadati</taxon>
        <taxon>Pseudomonadota</taxon>
        <taxon>Betaproteobacteria</taxon>
        <taxon>Burkholderiales</taxon>
        <taxon>Oxalobacteraceae</taxon>
        <taxon>Oxalobacter</taxon>
    </lineage>
</organism>
<proteinExistence type="predicted"/>
<name>C3X589_9BURK</name>
<dbReference type="EMBL" id="ACDP02000002">
    <property type="protein sequence ID" value="EEO28375.1"/>
    <property type="molecule type" value="Genomic_DNA"/>
</dbReference>